<organism evidence="1 2">
    <name type="scientific">Puccinia sorghi</name>
    <dbReference type="NCBI Taxonomy" id="27349"/>
    <lineage>
        <taxon>Eukaryota</taxon>
        <taxon>Fungi</taxon>
        <taxon>Dikarya</taxon>
        <taxon>Basidiomycota</taxon>
        <taxon>Pucciniomycotina</taxon>
        <taxon>Pucciniomycetes</taxon>
        <taxon>Pucciniales</taxon>
        <taxon>Pucciniaceae</taxon>
        <taxon>Puccinia</taxon>
    </lineage>
</organism>
<evidence type="ECO:0000313" key="1">
    <source>
        <dbReference type="EMBL" id="KNZ46272.1"/>
    </source>
</evidence>
<reference evidence="1 2" key="1">
    <citation type="submission" date="2015-08" db="EMBL/GenBank/DDBJ databases">
        <title>Next Generation Sequencing and Analysis of the Genome of Puccinia sorghi L Schw, the Causal Agent of Maize Common Rust.</title>
        <authorList>
            <person name="Rochi L."/>
            <person name="Burguener G."/>
            <person name="Darino M."/>
            <person name="Turjanski A."/>
            <person name="Kreff E."/>
            <person name="Dieguez M.J."/>
            <person name="Sacco F."/>
        </authorList>
    </citation>
    <scope>NUCLEOTIDE SEQUENCE [LARGE SCALE GENOMIC DNA]</scope>
    <source>
        <strain evidence="1 2">RO10H11247</strain>
    </source>
</reference>
<dbReference type="EMBL" id="LAVV01012835">
    <property type="protein sequence ID" value="KNZ46272.1"/>
    <property type="molecule type" value="Genomic_DNA"/>
</dbReference>
<evidence type="ECO:0000313" key="2">
    <source>
        <dbReference type="Proteomes" id="UP000037035"/>
    </source>
</evidence>
<accession>A0A0L6UDF1</accession>
<feature type="non-terminal residue" evidence="1">
    <location>
        <position position="1"/>
    </location>
</feature>
<dbReference type="CDD" id="cd09272">
    <property type="entry name" value="RNase_HI_RT_Ty1"/>
    <property type="match status" value="1"/>
</dbReference>
<keyword evidence="2" id="KW-1185">Reference proteome</keyword>
<proteinExistence type="predicted"/>
<dbReference type="VEuPathDB" id="FungiDB:VP01_7406g1"/>
<name>A0A0L6UDF1_9BASI</name>
<gene>
    <name evidence="1" type="ORF">VP01_7406g1</name>
</gene>
<dbReference type="Proteomes" id="UP000037035">
    <property type="component" value="Unassembled WGS sequence"/>
</dbReference>
<comment type="caution">
    <text evidence="1">The sequence shown here is derived from an EMBL/GenBank/DDBJ whole genome shotgun (WGS) entry which is preliminary data.</text>
</comment>
<protein>
    <submittedName>
        <fullName evidence="1">Uncharacterized protein</fullName>
    </submittedName>
</protein>
<sequence length="99" mass="11412">LFCDNQGALALLINAVYQHRTQHLNICHHWFCHHLEESKNFVLEYVRTEQNLSDFLTKPLAPGQHALQSTRYTWGISLPDEQGGLLCYGSLLLKLEPEH</sequence>
<dbReference type="AlphaFoldDB" id="A0A0L6UDF1"/>
<dbReference type="STRING" id="27349.A0A0L6UDF1"/>
<dbReference type="OrthoDB" id="3344688at2759"/>